<keyword evidence="6" id="KW-0239">DNA-directed DNA polymerase</keyword>
<keyword evidence="12" id="KW-1185">Reference proteome</keyword>
<sequence length="332" mass="37776">MTYNQIIADIKRKVYHPIYVLHGEEEYYIDQISDLLEASVLDDNEKEFNLTILYGLETDDATIVAESKRYPMMANHNLVIVKEAQNVKSFDHLESYLAQPLDSTILVLCFKHKKIDGRKKAFKIASQIGVVFESKPIYDNQVGEWVQNYLKTHGFFISEKAKFLVAESIGTNLSRLVNELDKLTISLQKGATINEDDVEKCIGISKDFNVFELNNALGKKDVAKCNLIINHFAANEKAYPVVMVVNAVYLYFSRLIKYLYLTDKTSKNAAAELKINPYFIKDYAVAAKNYDIRKAVAAVYHLHEADLRSKGVGAANMKQGEILKEMVFKILH</sequence>
<dbReference type="InterPro" id="IPR027417">
    <property type="entry name" value="P-loop_NTPase"/>
</dbReference>
<evidence type="ECO:0000256" key="3">
    <source>
        <dbReference type="ARBA" id="ARBA00022679"/>
    </source>
</evidence>
<evidence type="ECO:0000256" key="1">
    <source>
        <dbReference type="ARBA" id="ARBA00012417"/>
    </source>
</evidence>
<dbReference type="SUPFAM" id="SSF48019">
    <property type="entry name" value="post-AAA+ oligomerization domain-like"/>
    <property type="match status" value="1"/>
</dbReference>
<dbReference type="InterPro" id="IPR010372">
    <property type="entry name" value="DNA_pol3_delta_N"/>
</dbReference>
<gene>
    <name evidence="11" type="primary">holA</name>
    <name evidence="11" type="ORF">GQN54_11265</name>
</gene>
<dbReference type="Gene3D" id="1.10.8.60">
    <property type="match status" value="1"/>
</dbReference>
<accession>A0A6N9NLD4</accession>
<evidence type="ECO:0000256" key="6">
    <source>
        <dbReference type="ARBA" id="ARBA00022932"/>
    </source>
</evidence>
<evidence type="ECO:0000313" key="11">
    <source>
        <dbReference type="EMBL" id="NBG66694.1"/>
    </source>
</evidence>
<evidence type="ECO:0000256" key="5">
    <source>
        <dbReference type="ARBA" id="ARBA00022705"/>
    </source>
</evidence>
<comment type="caution">
    <text evidence="11">The sequence shown here is derived from an EMBL/GenBank/DDBJ whole genome shotgun (WGS) entry which is preliminary data.</text>
</comment>
<dbReference type="PANTHER" id="PTHR34388">
    <property type="entry name" value="DNA POLYMERASE III SUBUNIT DELTA"/>
    <property type="match status" value="1"/>
</dbReference>
<keyword evidence="5" id="KW-0235">DNA replication</keyword>
<evidence type="ECO:0000256" key="2">
    <source>
        <dbReference type="ARBA" id="ARBA00017703"/>
    </source>
</evidence>
<dbReference type="GO" id="GO:0003887">
    <property type="term" value="F:DNA-directed DNA polymerase activity"/>
    <property type="evidence" value="ECO:0007669"/>
    <property type="project" value="UniProtKB-KW"/>
</dbReference>
<evidence type="ECO:0000259" key="10">
    <source>
        <dbReference type="Pfam" id="PF21694"/>
    </source>
</evidence>
<dbReference type="Gene3D" id="3.40.50.300">
    <property type="entry name" value="P-loop containing nucleotide triphosphate hydrolases"/>
    <property type="match status" value="1"/>
</dbReference>
<feature type="domain" description="DNA polymerase III delta subunit-like C-terminal" evidence="10">
    <location>
        <begin position="209"/>
        <end position="328"/>
    </location>
</feature>
<keyword evidence="4 11" id="KW-0548">Nucleotidyltransferase</keyword>
<evidence type="ECO:0000256" key="7">
    <source>
        <dbReference type="ARBA" id="ARBA00034754"/>
    </source>
</evidence>
<dbReference type="Proteomes" id="UP000470771">
    <property type="component" value="Unassembled WGS sequence"/>
</dbReference>
<name>A0A6N9NLD4_9FLAO</name>
<dbReference type="PANTHER" id="PTHR34388:SF1">
    <property type="entry name" value="DNA POLYMERASE III SUBUNIT DELTA"/>
    <property type="match status" value="1"/>
</dbReference>
<evidence type="ECO:0000256" key="8">
    <source>
        <dbReference type="ARBA" id="ARBA00049244"/>
    </source>
</evidence>
<dbReference type="InterPro" id="IPR005790">
    <property type="entry name" value="DNA_polIII_delta"/>
</dbReference>
<dbReference type="RefSeq" id="WP_160633642.1">
    <property type="nucleotide sequence ID" value="NZ_WWNE01000008.1"/>
</dbReference>
<dbReference type="Gene3D" id="1.20.272.10">
    <property type="match status" value="1"/>
</dbReference>
<evidence type="ECO:0000259" key="9">
    <source>
        <dbReference type="Pfam" id="PF06144"/>
    </source>
</evidence>
<dbReference type="GO" id="GO:0003677">
    <property type="term" value="F:DNA binding"/>
    <property type="evidence" value="ECO:0007669"/>
    <property type="project" value="InterPro"/>
</dbReference>
<dbReference type="Pfam" id="PF21694">
    <property type="entry name" value="DNA_pol3_delta_C"/>
    <property type="match status" value="1"/>
</dbReference>
<organism evidence="11 12">
    <name type="scientific">Acidiluteibacter ferrifornacis</name>
    <dbReference type="NCBI Taxonomy" id="2692424"/>
    <lineage>
        <taxon>Bacteria</taxon>
        <taxon>Pseudomonadati</taxon>
        <taxon>Bacteroidota</taxon>
        <taxon>Flavobacteriia</taxon>
        <taxon>Flavobacteriales</taxon>
        <taxon>Cryomorphaceae</taxon>
        <taxon>Acidiluteibacter</taxon>
    </lineage>
</organism>
<comment type="similarity">
    <text evidence="7">Belongs to the DNA polymerase HolA subunit family.</text>
</comment>
<dbReference type="InterPro" id="IPR048466">
    <property type="entry name" value="DNA_pol3_delta-like_C"/>
</dbReference>
<dbReference type="EMBL" id="WWNE01000008">
    <property type="protein sequence ID" value="NBG66694.1"/>
    <property type="molecule type" value="Genomic_DNA"/>
</dbReference>
<keyword evidence="3 11" id="KW-0808">Transferase</keyword>
<evidence type="ECO:0000256" key="4">
    <source>
        <dbReference type="ARBA" id="ARBA00022695"/>
    </source>
</evidence>
<dbReference type="GO" id="GO:0006261">
    <property type="term" value="P:DNA-templated DNA replication"/>
    <property type="evidence" value="ECO:0007669"/>
    <property type="project" value="TreeGrafter"/>
</dbReference>
<dbReference type="AlphaFoldDB" id="A0A6N9NLD4"/>
<dbReference type="InterPro" id="IPR008921">
    <property type="entry name" value="DNA_pol3_clamp-load_cplx_C"/>
</dbReference>
<dbReference type="SUPFAM" id="SSF52540">
    <property type="entry name" value="P-loop containing nucleoside triphosphate hydrolases"/>
    <property type="match status" value="1"/>
</dbReference>
<dbReference type="EC" id="2.7.7.7" evidence="1"/>
<dbReference type="Pfam" id="PF06144">
    <property type="entry name" value="DNA_pol3_delta"/>
    <property type="match status" value="1"/>
</dbReference>
<comment type="catalytic activity">
    <reaction evidence="8">
        <text>DNA(n) + a 2'-deoxyribonucleoside 5'-triphosphate = DNA(n+1) + diphosphate</text>
        <dbReference type="Rhea" id="RHEA:22508"/>
        <dbReference type="Rhea" id="RHEA-COMP:17339"/>
        <dbReference type="Rhea" id="RHEA-COMP:17340"/>
        <dbReference type="ChEBI" id="CHEBI:33019"/>
        <dbReference type="ChEBI" id="CHEBI:61560"/>
        <dbReference type="ChEBI" id="CHEBI:173112"/>
        <dbReference type="EC" id="2.7.7.7"/>
    </reaction>
</comment>
<dbReference type="NCBIfam" id="TIGR01128">
    <property type="entry name" value="holA"/>
    <property type="match status" value="1"/>
</dbReference>
<dbReference type="GO" id="GO:0009360">
    <property type="term" value="C:DNA polymerase III complex"/>
    <property type="evidence" value="ECO:0007669"/>
    <property type="project" value="InterPro"/>
</dbReference>
<feature type="domain" description="DNA polymerase III delta N-terminal" evidence="9">
    <location>
        <begin position="19"/>
        <end position="133"/>
    </location>
</feature>
<proteinExistence type="inferred from homology"/>
<reference evidence="11 12" key="1">
    <citation type="submission" date="2019-12" db="EMBL/GenBank/DDBJ databases">
        <authorList>
            <person name="Zhao J."/>
        </authorList>
    </citation>
    <scope>NUCLEOTIDE SEQUENCE [LARGE SCALE GENOMIC DNA]</scope>
    <source>
        <strain evidence="11 12">S-15</strain>
    </source>
</reference>
<protein>
    <recommendedName>
        <fullName evidence="2">DNA polymerase III subunit delta</fullName>
        <ecNumber evidence="1">2.7.7.7</ecNumber>
    </recommendedName>
</protein>
<evidence type="ECO:0000313" key="12">
    <source>
        <dbReference type="Proteomes" id="UP000470771"/>
    </source>
</evidence>